<organism evidence="7 8">
    <name type="scientific">Bacteroides uniformis</name>
    <dbReference type="NCBI Taxonomy" id="820"/>
    <lineage>
        <taxon>Bacteria</taxon>
        <taxon>Pseudomonadati</taxon>
        <taxon>Bacteroidota</taxon>
        <taxon>Bacteroidia</taxon>
        <taxon>Bacteroidales</taxon>
        <taxon>Bacteroidaceae</taxon>
        <taxon>Bacteroides</taxon>
    </lineage>
</organism>
<dbReference type="PANTHER" id="PTHR13966:SF5">
    <property type="entry name" value="ENDONUCLEASE G, MITOCHONDRIAL"/>
    <property type="match status" value="1"/>
</dbReference>
<dbReference type="InterPro" id="IPR001604">
    <property type="entry name" value="Endo_G_ENPP1-like_dom"/>
</dbReference>
<feature type="active site" description="Proton acceptor" evidence="1">
    <location>
        <position position="259"/>
    </location>
</feature>
<keyword evidence="7" id="KW-0255">Endonuclease</keyword>
<dbReference type="EMBL" id="JAQNSB010000012">
    <property type="protein sequence ID" value="MDC1855028.1"/>
    <property type="molecule type" value="Genomic_DNA"/>
</dbReference>
<evidence type="ECO:0000259" key="4">
    <source>
        <dbReference type="SMART" id="SM00477"/>
    </source>
</evidence>
<proteinExistence type="predicted"/>
<dbReference type="Pfam" id="PF01223">
    <property type="entry name" value="Endonuclease_NS"/>
    <property type="match status" value="1"/>
</dbReference>
<evidence type="ECO:0000256" key="3">
    <source>
        <dbReference type="SAM" id="SignalP"/>
    </source>
</evidence>
<keyword evidence="7" id="KW-0378">Hydrolase</keyword>
<dbReference type="Gene3D" id="3.40.570.10">
    <property type="entry name" value="Extracellular Endonuclease, subunit A"/>
    <property type="match status" value="1"/>
</dbReference>
<dbReference type="GO" id="GO:0046872">
    <property type="term" value="F:metal ion binding"/>
    <property type="evidence" value="ECO:0007669"/>
    <property type="project" value="UniProtKB-KW"/>
</dbReference>
<dbReference type="GO" id="GO:0004519">
    <property type="term" value="F:endonuclease activity"/>
    <property type="evidence" value="ECO:0007669"/>
    <property type="project" value="UniProtKB-KW"/>
</dbReference>
<keyword evidence="3" id="KW-0732">Signal</keyword>
<feature type="chain" id="PRO_5042789114" evidence="3">
    <location>
        <begin position="21"/>
        <end position="436"/>
    </location>
</feature>
<feature type="signal peptide" evidence="3">
    <location>
        <begin position="1"/>
        <end position="20"/>
    </location>
</feature>
<feature type="domain" description="DNA/RNA non-specific endonuclease/pyrophosphatase/phosphodiesterase" evidence="5">
    <location>
        <begin position="195"/>
        <end position="420"/>
    </location>
</feature>
<evidence type="ECO:0000256" key="1">
    <source>
        <dbReference type="PIRSR" id="PIRSR640255-1"/>
    </source>
</evidence>
<dbReference type="GO" id="GO:0003676">
    <property type="term" value="F:nucleic acid binding"/>
    <property type="evidence" value="ECO:0007669"/>
    <property type="project" value="InterPro"/>
</dbReference>
<dbReference type="InterPro" id="IPR040255">
    <property type="entry name" value="Non-specific_endonuclease"/>
</dbReference>
<accession>A0AAE4IG44</accession>
<keyword evidence="2" id="KW-0479">Metal-binding</keyword>
<dbReference type="InterPro" id="IPR044929">
    <property type="entry name" value="DNA/RNA_non-sp_Endonuclease_sf"/>
</dbReference>
<protein>
    <submittedName>
        <fullName evidence="7">DNA/RNA non-specific endonuclease</fullName>
    </submittedName>
</protein>
<dbReference type="SMART" id="SM00892">
    <property type="entry name" value="Endonuclease_NS"/>
    <property type="match status" value="1"/>
</dbReference>
<dbReference type="InterPro" id="IPR020821">
    <property type="entry name" value="ENPP1-3/EXOG-like_nuc-like"/>
</dbReference>
<evidence type="ECO:0000259" key="5">
    <source>
        <dbReference type="SMART" id="SM00892"/>
    </source>
</evidence>
<dbReference type="GO" id="GO:0016787">
    <property type="term" value="F:hydrolase activity"/>
    <property type="evidence" value="ECO:0007669"/>
    <property type="project" value="InterPro"/>
</dbReference>
<dbReference type="InterPro" id="IPR044925">
    <property type="entry name" value="His-Me_finger_sf"/>
</dbReference>
<sequence length="436" mass="49525">MMNKKYAICLLGLLISVCFAACDNEGDSLVKANGYIENTENGTSTAILKGYENPNIEFSVLKPSGFDSPFYINEKSFIGDSYSFIEASESRLDAMTTVPVNENWAETALITLGNTYWVRYEKPDFYHYLKLRVAYIMGNEIGVEYLIVDTKSEGPNPNSNFRYQSKYPSAMNMETPALNESNQYVAYNVTFNNSQCVNFALEYVAEKKHSAWVAFSFDQWTSQDNVSRKNEWEQDDPNIDNSVEVTESMHKSDGYDKGHLVASEDRVYCRDANRQTFYYANISPQIGVFNQKYWAALEKQVQTWGRSTQQSVYDKVYVTKGGTINKLLTNFTGTLKANDQLYPTTDADGKTVRGLIVPAYYYMAILSEKNGVYKTIGFYVPHAETLPQKPTADDFLVYAVSIDKLEQETGIDFFCNLPNEIETTVEATYSADDWAW</sequence>
<reference evidence="6" key="1">
    <citation type="submission" date="2022-10" db="EMBL/GenBank/DDBJ databases">
        <title>Human gut microbiome strain richness.</title>
        <authorList>
            <person name="Chen-Liaw A."/>
        </authorList>
    </citation>
    <scope>NUCLEOTIDE SEQUENCE</scope>
    <source>
        <strain evidence="6">BSD2780061687st1_G10_BSD2780061687b_171204</strain>
    </source>
</reference>
<dbReference type="RefSeq" id="WP_229075287.1">
    <property type="nucleotide sequence ID" value="NZ_CP072239.1"/>
</dbReference>
<dbReference type="AlphaFoldDB" id="A0AAE4IG44"/>
<gene>
    <name evidence="6" type="ORF">POZ22_09585</name>
    <name evidence="7" type="ORF">RVH16_15560</name>
</gene>
<dbReference type="Proteomes" id="UP001181247">
    <property type="component" value="Unassembled WGS sequence"/>
</dbReference>
<feature type="binding site" evidence="2">
    <location>
        <position position="290"/>
    </location>
    <ligand>
        <name>Mg(2+)</name>
        <dbReference type="ChEBI" id="CHEBI:18420"/>
        <note>catalytic</note>
    </ligand>
</feature>
<dbReference type="Proteomes" id="UP001214113">
    <property type="component" value="Unassembled WGS sequence"/>
</dbReference>
<dbReference type="SMART" id="SM00477">
    <property type="entry name" value="NUC"/>
    <property type="match status" value="1"/>
</dbReference>
<name>A0AAE4IG44_BACUN</name>
<evidence type="ECO:0000256" key="2">
    <source>
        <dbReference type="PIRSR" id="PIRSR640255-2"/>
    </source>
</evidence>
<evidence type="ECO:0000313" key="8">
    <source>
        <dbReference type="Proteomes" id="UP001181247"/>
    </source>
</evidence>
<dbReference type="EMBL" id="JAWDEU010000002">
    <property type="protein sequence ID" value="MDU0246116.1"/>
    <property type="molecule type" value="Genomic_DNA"/>
</dbReference>
<evidence type="ECO:0000313" key="6">
    <source>
        <dbReference type="EMBL" id="MDC1855028.1"/>
    </source>
</evidence>
<feature type="domain" description="ENPP1-3/EXOG-like endonuclease/phosphodiesterase" evidence="4">
    <location>
        <begin position="196"/>
        <end position="420"/>
    </location>
</feature>
<dbReference type="PANTHER" id="PTHR13966">
    <property type="entry name" value="ENDONUCLEASE RELATED"/>
    <property type="match status" value="1"/>
</dbReference>
<reference evidence="7" key="2">
    <citation type="submission" date="2023-10" db="EMBL/GenBank/DDBJ databases">
        <title>Genome of Potential pathogenic bacteria in Crohn's disease.</title>
        <authorList>
            <person name="Rodriguez-Palacios A."/>
        </authorList>
    </citation>
    <scope>NUCLEOTIDE SEQUENCE</scope>
    <source>
        <strain evidence="7">CavFT-hAR50</strain>
    </source>
</reference>
<keyword evidence="7" id="KW-0540">Nuclease</keyword>
<dbReference type="SUPFAM" id="SSF54060">
    <property type="entry name" value="His-Me finger endonucleases"/>
    <property type="match status" value="1"/>
</dbReference>
<evidence type="ECO:0000313" key="7">
    <source>
        <dbReference type="EMBL" id="MDU0246116.1"/>
    </source>
</evidence>
<comment type="caution">
    <text evidence="7">The sequence shown here is derived from an EMBL/GenBank/DDBJ whole genome shotgun (WGS) entry which is preliminary data.</text>
</comment>